<dbReference type="InterPro" id="IPR000215">
    <property type="entry name" value="Serpin_fam"/>
</dbReference>
<dbReference type="PANTHER" id="PTHR11461:SF211">
    <property type="entry name" value="GH10112P-RELATED"/>
    <property type="match status" value="1"/>
</dbReference>
<dbReference type="PANTHER" id="PTHR11461">
    <property type="entry name" value="SERINE PROTEASE INHIBITOR, SERPIN"/>
    <property type="match status" value="1"/>
</dbReference>
<dbReference type="InterPro" id="IPR042185">
    <property type="entry name" value="Serpin_sf_2"/>
</dbReference>
<comment type="similarity">
    <text evidence="1 2">Belongs to the serpin family.</text>
</comment>
<evidence type="ECO:0000256" key="1">
    <source>
        <dbReference type="ARBA" id="ARBA00009500"/>
    </source>
</evidence>
<dbReference type="InterPro" id="IPR023796">
    <property type="entry name" value="Serpin_dom"/>
</dbReference>
<protein>
    <recommendedName>
        <fullName evidence="4">Serpin domain-containing protein</fullName>
    </recommendedName>
</protein>
<gene>
    <name evidence="5" type="ORF">OSTQU699_LOCUS5588</name>
</gene>
<proteinExistence type="inferred from homology"/>
<feature type="chain" id="PRO_5035793128" description="Serpin domain-containing protein" evidence="3">
    <location>
        <begin position="20"/>
        <end position="422"/>
    </location>
</feature>
<keyword evidence="6" id="KW-1185">Reference proteome</keyword>
<dbReference type="Pfam" id="PF00079">
    <property type="entry name" value="Serpin"/>
    <property type="match status" value="1"/>
</dbReference>
<evidence type="ECO:0000256" key="3">
    <source>
        <dbReference type="SAM" id="SignalP"/>
    </source>
</evidence>
<feature type="domain" description="Serpin" evidence="4">
    <location>
        <begin position="70"/>
        <end position="420"/>
    </location>
</feature>
<evidence type="ECO:0000313" key="5">
    <source>
        <dbReference type="EMBL" id="CAD7700230.1"/>
    </source>
</evidence>
<reference evidence="5" key="1">
    <citation type="submission" date="2020-12" db="EMBL/GenBank/DDBJ databases">
        <authorList>
            <person name="Iha C."/>
        </authorList>
    </citation>
    <scope>NUCLEOTIDE SEQUENCE</scope>
</reference>
<dbReference type="SMART" id="SM00093">
    <property type="entry name" value="SERPIN"/>
    <property type="match status" value="1"/>
</dbReference>
<dbReference type="InterPro" id="IPR023795">
    <property type="entry name" value="Serpin_CS"/>
</dbReference>
<dbReference type="OrthoDB" id="1063785at2759"/>
<dbReference type="Gene3D" id="2.30.39.10">
    <property type="entry name" value="Alpha-1-antitrypsin, domain 1"/>
    <property type="match status" value="1"/>
</dbReference>
<name>A0A8S1J314_9CHLO</name>
<keyword evidence="3" id="KW-0732">Signal</keyword>
<organism evidence="5 6">
    <name type="scientific">Ostreobium quekettii</name>
    <dbReference type="NCBI Taxonomy" id="121088"/>
    <lineage>
        <taxon>Eukaryota</taxon>
        <taxon>Viridiplantae</taxon>
        <taxon>Chlorophyta</taxon>
        <taxon>core chlorophytes</taxon>
        <taxon>Ulvophyceae</taxon>
        <taxon>TCBD clade</taxon>
        <taxon>Bryopsidales</taxon>
        <taxon>Ostreobineae</taxon>
        <taxon>Ostreobiaceae</taxon>
        <taxon>Ostreobium</taxon>
    </lineage>
</organism>
<evidence type="ECO:0000256" key="2">
    <source>
        <dbReference type="RuleBase" id="RU000411"/>
    </source>
</evidence>
<sequence>MRQPVALLIVALLAVGSLALGEAQLRPAECRNENFVVNGQGTSNVLDGKGEAATTELPTNVAASVNAFGFKLFDNVLPKVEDGNVVFSPLSLAASMSLLHIGAANETQEEIGLVLEYVSECYPFVLQDLLEGYKDPEVSEQVSLATRLYVQAGLDIKEDFIDTVGEDNVQKTDFANSENVTQEVNDWVANQTRGLIKDLLAPGQLDVSTVMALVNALYFQGAWMSPFESENTFKGMFNGTKGVVETDFMNQTISNVKFDPDEQILELPYQGGRFSMVVMLAPNPGDDVSSLLSLGPILVPSVLDDPAFGFSTVKVNFPKFSFEQEHDLTSILPELGIEKVFTNEADLSGISDVPLKVDAAVHKARITVDEEGTEAAAADASLIVPLFSLENSFVADRPFIFMIRDNASKLFLFMGAYSNPKS</sequence>
<dbReference type="GO" id="GO:0005615">
    <property type="term" value="C:extracellular space"/>
    <property type="evidence" value="ECO:0007669"/>
    <property type="project" value="InterPro"/>
</dbReference>
<dbReference type="SUPFAM" id="SSF56574">
    <property type="entry name" value="Serpins"/>
    <property type="match status" value="1"/>
</dbReference>
<dbReference type="AlphaFoldDB" id="A0A8S1J314"/>
<dbReference type="Gene3D" id="3.30.497.10">
    <property type="entry name" value="Antithrombin, subunit I, domain 2"/>
    <property type="match status" value="1"/>
</dbReference>
<feature type="signal peptide" evidence="3">
    <location>
        <begin position="1"/>
        <end position="19"/>
    </location>
</feature>
<evidence type="ECO:0000313" key="6">
    <source>
        <dbReference type="Proteomes" id="UP000708148"/>
    </source>
</evidence>
<dbReference type="InterPro" id="IPR042178">
    <property type="entry name" value="Serpin_sf_1"/>
</dbReference>
<dbReference type="InterPro" id="IPR036186">
    <property type="entry name" value="Serpin_sf"/>
</dbReference>
<comment type="caution">
    <text evidence="5">The sequence shown here is derived from an EMBL/GenBank/DDBJ whole genome shotgun (WGS) entry which is preliminary data.</text>
</comment>
<dbReference type="Proteomes" id="UP000708148">
    <property type="component" value="Unassembled WGS sequence"/>
</dbReference>
<dbReference type="CDD" id="cd00172">
    <property type="entry name" value="serpin"/>
    <property type="match status" value="1"/>
</dbReference>
<evidence type="ECO:0000259" key="4">
    <source>
        <dbReference type="SMART" id="SM00093"/>
    </source>
</evidence>
<dbReference type="EMBL" id="CAJHUC010001202">
    <property type="protein sequence ID" value="CAD7700230.1"/>
    <property type="molecule type" value="Genomic_DNA"/>
</dbReference>
<accession>A0A8S1J314</accession>
<dbReference type="PROSITE" id="PS00284">
    <property type="entry name" value="SERPIN"/>
    <property type="match status" value="1"/>
</dbReference>
<dbReference type="GO" id="GO:0004867">
    <property type="term" value="F:serine-type endopeptidase inhibitor activity"/>
    <property type="evidence" value="ECO:0007669"/>
    <property type="project" value="InterPro"/>
</dbReference>